<dbReference type="Gene3D" id="2.40.320.10">
    <property type="entry name" value="Hypothetical Protein Pfu-838710-001"/>
    <property type="match status" value="1"/>
</dbReference>
<accession>A0A1H8E9T8</accession>
<dbReference type="OrthoDB" id="9777271at2"/>
<comment type="caution">
    <text evidence="1">The sequence shown here is derived from an EMBL/GenBank/DDBJ whole genome shotgun (WGS) entry which is preliminary data.</text>
</comment>
<name>A0A1H8E9T8_9MICO</name>
<dbReference type="STRING" id="1424661.SAMN05216281_104194"/>
<protein>
    <submittedName>
        <fullName evidence="1">CYTH and CHAD domain-containing protein</fullName>
    </submittedName>
</protein>
<dbReference type="RefSeq" id="WP_092108517.1">
    <property type="nucleotide sequence ID" value="NZ_FOCN01000004.1"/>
</dbReference>
<dbReference type="Pfam" id="PF05235">
    <property type="entry name" value="CHAD"/>
    <property type="match status" value="1"/>
</dbReference>
<dbReference type="Gene3D" id="1.40.20.10">
    <property type="entry name" value="CHAD domain"/>
    <property type="match status" value="1"/>
</dbReference>
<dbReference type="SMART" id="SM01118">
    <property type="entry name" value="CYTH"/>
    <property type="match status" value="1"/>
</dbReference>
<evidence type="ECO:0000313" key="2">
    <source>
        <dbReference type="Proteomes" id="UP000297654"/>
    </source>
</evidence>
<dbReference type="CDD" id="cd07374">
    <property type="entry name" value="CYTH-like_Pase"/>
    <property type="match status" value="1"/>
</dbReference>
<dbReference type="InterPro" id="IPR033469">
    <property type="entry name" value="CYTH-like_dom_sf"/>
</dbReference>
<keyword evidence="2" id="KW-1185">Reference proteome</keyword>
<organism evidence="1 2">
    <name type="scientific">Cryobacterium luteum</name>
    <dbReference type="NCBI Taxonomy" id="1424661"/>
    <lineage>
        <taxon>Bacteria</taxon>
        <taxon>Bacillati</taxon>
        <taxon>Actinomycetota</taxon>
        <taxon>Actinomycetes</taxon>
        <taxon>Micrococcales</taxon>
        <taxon>Microbacteriaceae</taxon>
        <taxon>Cryobacterium</taxon>
    </lineage>
</organism>
<evidence type="ECO:0000313" key="1">
    <source>
        <dbReference type="EMBL" id="TFB89855.1"/>
    </source>
</evidence>
<dbReference type="InterPro" id="IPR007899">
    <property type="entry name" value="CHAD_dom"/>
</dbReference>
<dbReference type="Pfam" id="PF01928">
    <property type="entry name" value="CYTH"/>
    <property type="match status" value="1"/>
</dbReference>
<dbReference type="AlphaFoldDB" id="A0A1H8E9T8"/>
<dbReference type="Proteomes" id="UP000297654">
    <property type="component" value="Unassembled WGS sequence"/>
</dbReference>
<dbReference type="SUPFAM" id="SSF55154">
    <property type="entry name" value="CYTH-like phosphatases"/>
    <property type="match status" value="1"/>
</dbReference>
<dbReference type="InterPro" id="IPR023577">
    <property type="entry name" value="CYTH_domain"/>
</dbReference>
<reference evidence="1 2" key="1">
    <citation type="submission" date="2019-03" db="EMBL/GenBank/DDBJ databases">
        <title>Genomics of glacier-inhabiting Cryobacterium strains.</title>
        <authorList>
            <person name="Liu Q."/>
            <person name="Xin Y.-H."/>
        </authorList>
    </citation>
    <scope>NUCLEOTIDE SEQUENCE [LARGE SCALE GENOMIC DNA]</scope>
    <source>
        <strain evidence="1 2">Hh15</strain>
    </source>
</reference>
<dbReference type="PANTHER" id="PTHR39339:SF1">
    <property type="entry name" value="CHAD DOMAIN-CONTAINING PROTEIN"/>
    <property type="match status" value="1"/>
</dbReference>
<dbReference type="PANTHER" id="PTHR39339">
    <property type="entry name" value="SLR1444 PROTEIN"/>
    <property type="match status" value="1"/>
</dbReference>
<sequence length="511" mass="56016">MEANGGIEIERKFDVDELAVLPGLTELPGVHAVAEPMIHDLEAVYFDTSDLRLTVAHITLRRRTGGDDAGWHLKLPQGGGRRREVHAPLGKHSQDEADAVPESLAQLVRVYVRDSPLIPVARLNTTRVVRALVGAGGETLAVFCDDRVQAERLGHEPASAAWREWELELVDAPEDLLDAAQAVLASAGILVSQHPSKLARALGDRFPATPAPNRKRPTPTRPAATVLLASLREQISVIRTQDPEIRQQRAGSVHAMRVATRRLRSVLATYESLVDPAVVQHLRTELGWLAAVLGGARDEEVLHHRLASLLDHEAPALLLGPIRERLETRSGTDAGSAGRILVAALDSGRYFRLLDALEDLEVPDALVATPLFTAAAGQDARVVVPALLKKEWKKLRSAVRHAAKTVPGPERDLALHAVRKRAKRLRYAAETAHPLNPERAARVSGFAQKLQTILGDQHDSVIARDRLLQRGGVEAYLRGENTFSYGRLHALEQLRAADAEAHFWKAWSRRA</sequence>
<dbReference type="PROSITE" id="PS51707">
    <property type="entry name" value="CYTH"/>
    <property type="match status" value="1"/>
</dbReference>
<proteinExistence type="predicted"/>
<dbReference type="SMART" id="SM00880">
    <property type="entry name" value="CHAD"/>
    <property type="match status" value="1"/>
</dbReference>
<dbReference type="EMBL" id="SOFF01000029">
    <property type="protein sequence ID" value="TFB89855.1"/>
    <property type="molecule type" value="Genomic_DNA"/>
</dbReference>
<dbReference type="PROSITE" id="PS51708">
    <property type="entry name" value="CHAD"/>
    <property type="match status" value="1"/>
</dbReference>
<dbReference type="InterPro" id="IPR038186">
    <property type="entry name" value="CHAD_dom_sf"/>
</dbReference>
<gene>
    <name evidence="1" type="ORF">E3O10_08750</name>
</gene>